<keyword evidence="7 8" id="KW-0472">Membrane</keyword>
<dbReference type="GO" id="GO:0005886">
    <property type="term" value="C:plasma membrane"/>
    <property type="evidence" value="ECO:0007669"/>
    <property type="project" value="UniProtKB-SubCell"/>
</dbReference>
<gene>
    <name evidence="9" type="ORF">GCM10011571_11710</name>
</gene>
<keyword evidence="3" id="KW-0813">Transport</keyword>
<feature type="transmembrane region" description="Helical" evidence="8">
    <location>
        <begin position="211"/>
        <end position="229"/>
    </location>
</feature>
<reference evidence="9" key="2">
    <citation type="submission" date="2020-09" db="EMBL/GenBank/DDBJ databases">
        <authorList>
            <person name="Sun Q."/>
            <person name="Zhou Y."/>
        </authorList>
    </citation>
    <scope>NUCLEOTIDE SEQUENCE</scope>
    <source>
        <strain evidence="9">CGMCC 1.15179</strain>
    </source>
</reference>
<protein>
    <submittedName>
        <fullName evidence="9">Autotransporter</fullName>
    </submittedName>
</protein>
<comment type="caution">
    <text evidence="9">The sequence shown here is derived from an EMBL/GenBank/DDBJ whole genome shotgun (WGS) entry which is preliminary data.</text>
</comment>
<feature type="transmembrane region" description="Helical" evidence="8">
    <location>
        <begin position="50"/>
        <end position="71"/>
    </location>
</feature>
<dbReference type="RefSeq" id="WP_188646964.1">
    <property type="nucleotide sequence ID" value="NZ_BMHQ01000003.1"/>
</dbReference>
<dbReference type="GO" id="GO:1903785">
    <property type="term" value="P:L-valine transmembrane transport"/>
    <property type="evidence" value="ECO:0007669"/>
    <property type="project" value="TreeGrafter"/>
</dbReference>
<evidence type="ECO:0000256" key="4">
    <source>
        <dbReference type="ARBA" id="ARBA00022475"/>
    </source>
</evidence>
<dbReference type="AlphaFoldDB" id="A0A8J2YCU6"/>
<evidence type="ECO:0000256" key="2">
    <source>
        <dbReference type="ARBA" id="ARBA00010735"/>
    </source>
</evidence>
<feature type="transmembrane region" description="Helical" evidence="8">
    <location>
        <begin position="165"/>
        <end position="182"/>
    </location>
</feature>
<accession>A0A8J2YCU6</accession>
<dbReference type="InterPro" id="IPR011606">
    <property type="entry name" value="Brnchd-chn_aa_trnsp_permease"/>
</dbReference>
<evidence type="ECO:0000313" key="9">
    <source>
        <dbReference type="EMBL" id="GGE11992.1"/>
    </source>
</evidence>
<feature type="transmembrane region" description="Helical" evidence="8">
    <location>
        <begin position="189"/>
        <end position="205"/>
    </location>
</feature>
<evidence type="ECO:0000256" key="7">
    <source>
        <dbReference type="ARBA" id="ARBA00023136"/>
    </source>
</evidence>
<evidence type="ECO:0000256" key="1">
    <source>
        <dbReference type="ARBA" id="ARBA00004651"/>
    </source>
</evidence>
<feature type="transmembrane region" description="Helical" evidence="8">
    <location>
        <begin position="20"/>
        <end position="38"/>
    </location>
</feature>
<sequence>MKAVVSPPAQTPFRKGLQAGAGVAVGYFPVSLTFGLTAKSTGLGLTESMLMSLLVFAGASQFLALNMIAAHAGAWEVIFSVFAVNSRHFLMSLGLRDKVEEDHPWKKALYAFAITDETFSVSAMEKGRVSTAFLYGLCFLSYIIFAVGTGCGYLIGSMLPPELEAGMNFALYALFIGLLVPAMKTSVKVLLLVILSGITHFLLLRCGLDSGWSFISAALLASLITEGFSRWRGVKA</sequence>
<keyword evidence="5 8" id="KW-0812">Transmembrane</keyword>
<evidence type="ECO:0000313" key="10">
    <source>
        <dbReference type="Proteomes" id="UP000625210"/>
    </source>
</evidence>
<dbReference type="EMBL" id="BMHQ01000003">
    <property type="protein sequence ID" value="GGE11992.1"/>
    <property type="molecule type" value="Genomic_DNA"/>
</dbReference>
<dbReference type="PANTHER" id="PTHR34979">
    <property type="entry name" value="INNER MEMBRANE PROTEIN YGAZ"/>
    <property type="match status" value="1"/>
</dbReference>
<evidence type="ECO:0000256" key="3">
    <source>
        <dbReference type="ARBA" id="ARBA00022448"/>
    </source>
</evidence>
<evidence type="ECO:0000256" key="5">
    <source>
        <dbReference type="ARBA" id="ARBA00022692"/>
    </source>
</evidence>
<organism evidence="9 10">
    <name type="scientific">Marinithermofilum abyssi</name>
    <dbReference type="NCBI Taxonomy" id="1571185"/>
    <lineage>
        <taxon>Bacteria</taxon>
        <taxon>Bacillati</taxon>
        <taxon>Bacillota</taxon>
        <taxon>Bacilli</taxon>
        <taxon>Bacillales</taxon>
        <taxon>Thermoactinomycetaceae</taxon>
        <taxon>Marinithermofilum</taxon>
    </lineage>
</organism>
<dbReference type="Pfam" id="PF03591">
    <property type="entry name" value="AzlC"/>
    <property type="match status" value="1"/>
</dbReference>
<evidence type="ECO:0000256" key="8">
    <source>
        <dbReference type="SAM" id="Phobius"/>
    </source>
</evidence>
<keyword evidence="4" id="KW-1003">Cell membrane</keyword>
<proteinExistence type="inferred from homology"/>
<reference evidence="9" key="1">
    <citation type="journal article" date="2014" name="Int. J. Syst. Evol. Microbiol.">
        <title>Complete genome sequence of Corynebacterium casei LMG S-19264T (=DSM 44701T), isolated from a smear-ripened cheese.</title>
        <authorList>
            <consortium name="US DOE Joint Genome Institute (JGI-PGF)"/>
            <person name="Walter F."/>
            <person name="Albersmeier A."/>
            <person name="Kalinowski J."/>
            <person name="Ruckert C."/>
        </authorList>
    </citation>
    <scope>NUCLEOTIDE SEQUENCE</scope>
    <source>
        <strain evidence="9">CGMCC 1.15179</strain>
    </source>
</reference>
<comment type="similarity">
    <text evidence="2">Belongs to the AzlC family.</text>
</comment>
<dbReference type="PANTHER" id="PTHR34979:SF1">
    <property type="entry name" value="INNER MEMBRANE PROTEIN YGAZ"/>
    <property type="match status" value="1"/>
</dbReference>
<name>A0A8J2YCU6_9BACL</name>
<feature type="transmembrane region" description="Helical" evidence="8">
    <location>
        <begin position="132"/>
        <end position="159"/>
    </location>
</feature>
<keyword evidence="10" id="KW-1185">Reference proteome</keyword>
<comment type="subcellular location">
    <subcellularLocation>
        <location evidence="1">Cell membrane</location>
        <topology evidence="1">Multi-pass membrane protein</topology>
    </subcellularLocation>
</comment>
<evidence type="ECO:0000256" key="6">
    <source>
        <dbReference type="ARBA" id="ARBA00022989"/>
    </source>
</evidence>
<dbReference type="Proteomes" id="UP000625210">
    <property type="component" value="Unassembled WGS sequence"/>
</dbReference>
<keyword evidence="6 8" id="KW-1133">Transmembrane helix</keyword>